<evidence type="ECO:0000259" key="2">
    <source>
        <dbReference type="Pfam" id="PF14504"/>
    </source>
</evidence>
<dbReference type="EMBL" id="LNQP01000033">
    <property type="protein sequence ID" value="KSU87890.1"/>
    <property type="molecule type" value="Genomic_DNA"/>
</dbReference>
<dbReference type="CDD" id="cd05379">
    <property type="entry name" value="CAP_bacterial"/>
    <property type="match status" value="1"/>
</dbReference>
<dbReference type="Proteomes" id="UP000053681">
    <property type="component" value="Unassembled WGS sequence"/>
</dbReference>
<gene>
    <name evidence="3" type="ORF">AS180_10810</name>
</gene>
<dbReference type="Pfam" id="PF14504">
    <property type="entry name" value="CAP_assoc_N"/>
    <property type="match status" value="1"/>
</dbReference>
<dbReference type="AlphaFoldDB" id="A0A0V8JLF2"/>
<proteinExistence type="predicted"/>
<evidence type="ECO:0000259" key="1">
    <source>
        <dbReference type="Pfam" id="PF00188"/>
    </source>
</evidence>
<dbReference type="InterPro" id="IPR029410">
    <property type="entry name" value="CAP_assoc"/>
</dbReference>
<evidence type="ECO:0008006" key="5">
    <source>
        <dbReference type="Google" id="ProtNLM"/>
    </source>
</evidence>
<dbReference type="InterPro" id="IPR035940">
    <property type="entry name" value="CAP_sf"/>
</dbReference>
<dbReference type="Pfam" id="PF00188">
    <property type="entry name" value="CAP"/>
    <property type="match status" value="1"/>
</dbReference>
<dbReference type="InterPro" id="IPR014044">
    <property type="entry name" value="CAP_dom"/>
</dbReference>
<feature type="domain" description="CAP-associated" evidence="2">
    <location>
        <begin position="63"/>
        <end position="202"/>
    </location>
</feature>
<dbReference type="Gene3D" id="3.40.33.10">
    <property type="entry name" value="CAP"/>
    <property type="match status" value="1"/>
</dbReference>
<keyword evidence="4" id="KW-1185">Reference proteome</keyword>
<protein>
    <recommendedName>
        <fullName evidence="5">CAP domain-containing protein</fullName>
    </recommendedName>
</protein>
<reference evidence="3 4" key="1">
    <citation type="submission" date="2015-11" db="EMBL/GenBank/DDBJ databases">
        <title>Bacillus caseinolyticus sp nov.</title>
        <authorList>
            <person name="Dastager S.G."/>
            <person name="Mawlankar R."/>
        </authorList>
    </citation>
    <scope>NUCLEOTIDE SEQUENCE [LARGE SCALE GENOMIC DNA]</scope>
    <source>
        <strain evidence="3 4">SGD-V-76</strain>
    </source>
</reference>
<feature type="domain" description="SCP" evidence="1">
    <location>
        <begin position="234"/>
        <end position="342"/>
    </location>
</feature>
<evidence type="ECO:0000313" key="3">
    <source>
        <dbReference type="EMBL" id="KSU87890.1"/>
    </source>
</evidence>
<name>A0A0V8JLF2_9BACI</name>
<organism evidence="3 4">
    <name type="scientific">Priestia veravalensis</name>
    <dbReference type="NCBI Taxonomy" id="1414648"/>
    <lineage>
        <taxon>Bacteria</taxon>
        <taxon>Bacillati</taxon>
        <taxon>Bacillota</taxon>
        <taxon>Bacilli</taxon>
        <taxon>Bacillales</taxon>
        <taxon>Bacillaceae</taxon>
        <taxon>Priestia</taxon>
    </lineage>
</organism>
<dbReference type="PANTHER" id="PTHR31157">
    <property type="entry name" value="SCP DOMAIN-CONTAINING PROTEIN"/>
    <property type="match status" value="1"/>
</dbReference>
<dbReference type="SUPFAM" id="SSF55797">
    <property type="entry name" value="PR-1-like"/>
    <property type="match status" value="1"/>
</dbReference>
<dbReference type="PANTHER" id="PTHR31157:SF26">
    <property type="entry name" value="SCP-LIKE EXTRACELLULAR PROTEIN"/>
    <property type="match status" value="1"/>
</dbReference>
<sequence length="349" mass="39937">MKKVIFVLVLIVAFVYADEYIPLLEQYVNESAQEEVSNNETINDRAVETAAPEIEGENVIDLIGLHPEQVMGMYGEPTRVDLSAYGYDWWVYKTDDHSYMQVGIDGDRVVSVYSIGQNVNTAPFVIGQSRSEVAKAVKIEREVELREGLDYYRFQLNDEDLKMRPLVKYDGVYIQLYFDQFLNTLSSIRVMDSETLMKQKPYEVMYRGSFPEVPSLSQEEWKEIEDGASQQIIDLTNVIRKRHGKEALSWDEDTAKVAYLHSKEMSDLEYFAHESPVQGDLGNRLQKGDVLYRTAGENIASNYTDGPAAVEGWLNSEGHRKAILNNDFTHLGVGVYEKFYTQNFITPLK</sequence>
<comment type="caution">
    <text evidence="3">The sequence shown here is derived from an EMBL/GenBank/DDBJ whole genome shotgun (WGS) entry which is preliminary data.</text>
</comment>
<accession>A0A0V8JLF2</accession>
<evidence type="ECO:0000313" key="4">
    <source>
        <dbReference type="Proteomes" id="UP000053681"/>
    </source>
</evidence>